<name>A0A258FRZ4_9CAUL</name>
<protein>
    <submittedName>
        <fullName evidence="1">Uncharacterized protein</fullName>
    </submittedName>
</protein>
<reference evidence="1 2" key="1">
    <citation type="submission" date="2017-03" db="EMBL/GenBank/DDBJ databases">
        <title>Lifting the veil on microbial sulfur biogeochemistry in mining wastewaters.</title>
        <authorList>
            <person name="Kantor R.S."/>
            <person name="Colenbrander Nelson T."/>
            <person name="Marshall S."/>
            <person name="Bennett D."/>
            <person name="Apte S."/>
            <person name="Camacho D."/>
            <person name="Thomas B.C."/>
            <person name="Warren L.A."/>
            <person name="Banfield J.F."/>
        </authorList>
    </citation>
    <scope>NUCLEOTIDE SEQUENCE [LARGE SCALE GENOMIC DNA]</scope>
    <source>
        <strain evidence="1">32-69-9</strain>
    </source>
</reference>
<gene>
    <name evidence="1" type="ORF">B7Z01_04975</name>
</gene>
<dbReference type="SUPFAM" id="SSF53335">
    <property type="entry name" value="S-adenosyl-L-methionine-dependent methyltransferases"/>
    <property type="match status" value="1"/>
</dbReference>
<dbReference type="Proteomes" id="UP000215595">
    <property type="component" value="Unassembled WGS sequence"/>
</dbReference>
<dbReference type="CDD" id="cd02440">
    <property type="entry name" value="AdoMet_MTases"/>
    <property type="match status" value="1"/>
</dbReference>
<dbReference type="Pfam" id="PF13489">
    <property type="entry name" value="Methyltransf_23"/>
    <property type="match status" value="1"/>
</dbReference>
<evidence type="ECO:0000313" key="1">
    <source>
        <dbReference type="EMBL" id="OYX34889.1"/>
    </source>
</evidence>
<sequence>MTDPAGRVVCLYDEQAEGWIADRGRALGGPGKSLDEVAALDRFVAALPVGARVLDVGCGSGWPMGAALLERGLHLTGVDASPRLIAHAARTLPTGEWIVGDMRTFDLGRVFDGVLVWHSLFHLNPGDQRVALGRILDHAAATSTVLLTEGGEAGVSLGQWRGERLYHASLGAAAYQAILGAAGFAPDKAATAPPHIFLR</sequence>
<organism evidence="1 2">
    <name type="scientific">Brevundimonas subvibrioides</name>
    <dbReference type="NCBI Taxonomy" id="74313"/>
    <lineage>
        <taxon>Bacteria</taxon>
        <taxon>Pseudomonadati</taxon>
        <taxon>Pseudomonadota</taxon>
        <taxon>Alphaproteobacteria</taxon>
        <taxon>Caulobacterales</taxon>
        <taxon>Caulobacteraceae</taxon>
        <taxon>Brevundimonas</taxon>
    </lineage>
</organism>
<dbReference type="EMBL" id="NCEB01000007">
    <property type="protein sequence ID" value="OYX34889.1"/>
    <property type="molecule type" value="Genomic_DNA"/>
</dbReference>
<evidence type="ECO:0000313" key="2">
    <source>
        <dbReference type="Proteomes" id="UP000215595"/>
    </source>
</evidence>
<accession>A0A258FRZ4</accession>
<proteinExistence type="predicted"/>
<dbReference type="InterPro" id="IPR029063">
    <property type="entry name" value="SAM-dependent_MTases_sf"/>
</dbReference>
<dbReference type="AlphaFoldDB" id="A0A258FRZ4"/>
<comment type="caution">
    <text evidence="1">The sequence shown here is derived from an EMBL/GenBank/DDBJ whole genome shotgun (WGS) entry which is preliminary data.</text>
</comment>
<dbReference type="Gene3D" id="3.40.50.150">
    <property type="entry name" value="Vaccinia Virus protein VP39"/>
    <property type="match status" value="1"/>
</dbReference>